<gene>
    <name evidence="2" type="ORF">CSUB01_12543</name>
</gene>
<evidence type="ECO:0000313" key="3">
    <source>
        <dbReference type="Proteomes" id="UP000027238"/>
    </source>
</evidence>
<dbReference type="eggNOG" id="ENOG502T4YM">
    <property type="taxonomic scope" value="Eukaryota"/>
</dbReference>
<dbReference type="EMBL" id="JMSE01001510">
    <property type="protein sequence ID" value="KDN60463.1"/>
    <property type="molecule type" value="Genomic_DNA"/>
</dbReference>
<evidence type="ECO:0000256" key="1">
    <source>
        <dbReference type="SAM" id="MobiDB-lite"/>
    </source>
</evidence>
<evidence type="ECO:0008006" key="4">
    <source>
        <dbReference type="Google" id="ProtNLM"/>
    </source>
</evidence>
<dbReference type="Proteomes" id="UP000027238">
    <property type="component" value="Unassembled WGS sequence"/>
</dbReference>
<name>A0A066WU79_COLSU</name>
<dbReference type="AlphaFoldDB" id="A0A066WU79"/>
<keyword evidence="3" id="KW-1185">Reference proteome</keyword>
<proteinExistence type="predicted"/>
<evidence type="ECO:0000313" key="2">
    <source>
        <dbReference type="EMBL" id="KDN60463.1"/>
    </source>
</evidence>
<feature type="compositionally biased region" description="Low complexity" evidence="1">
    <location>
        <begin position="26"/>
        <end position="36"/>
    </location>
</feature>
<feature type="compositionally biased region" description="Basic and acidic residues" evidence="1">
    <location>
        <begin position="348"/>
        <end position="390"/>
    </location>
</feature>
<accession>A0A066WU79</accession>
<organism evidence="2 3">
    <name type="scientific">Colletotrichum sublineola</name>
    <name type="common">Sorghum anthracnose fungus</name>
    <dbReference type="NCBI Taxonomy" id="1173701"/>
    <lineage>
        <taxon>Eukaryota</taxon>
        <taxon>Fungi</taxon>
        <taxon>Dikarya</taxon>
        <taxon>Ascomycota</taxon>
        <taxon>Pezizomycotina</taxon>
        <taxon>Sordariomycetes</taxon>
        <taxon>Hypocreomycetidae</taxon>
        <taxon>Glomerellales</taxon>
        <taxon>Glomerellaceae</taxon>
        <taxon>Colletotrichum</taxon>
        <taxon>Colletotrichum graminicola species complex</taxon>
    </lineage>
</organism>
<reference evidence="3" key="1">
    <citation type="journal article" date="2014" name="Genome Announc.">
        <title>Draft genome sequence of Colletotrichum sublineola, a destructive pathogen of cultivated sorghum.</title>
        <authorList>
            <person name="Baroncelli R."/>
            <person name="Sanz-Martin J.M."/>
            <person name="Rech G.E."/>
            <person name="Sukno S.A."/>
            <person name="Thon M.R."/>
        </authorList>
    </citation>
    <scope>NUCLEOTIDE SEQUENCE [LARGE SCALE GENOMIC DNA]</scope>
    <source>
        <strain evidence="3">TX430BB</strain>
    </source>
</reference>
<feature type="region of interest" description="Disordered" evidence="1">
    <location>
        <begin position="17"/>
        <end position="70"/>
    </location>
</feature>
<dbReference type="HOGENOM" id="CLU_655533_0_0_1"/>
<sequence length="419" mass="48130">MSDTDTDLFDLERRFGTLSTYDSKKSPSPSLKAPPSTAYPKDSDSEHTHTSSPFYTHPPSPKHTPQSDTPSVITTSIRLQRTGIMDLFSPSSGGLTFTGTDRGMSAEEYLELVEAAVDRLGMSDAVKEDRQRISIFRTGLRKRAKEWFDAQKKEDRKNWDTIKRLFEERFPETDGTQENTKTVREALLFARANGETITSFITRANKIHRKLPPTHQKAFVERVFVTINDGEKDVTLQQRVSDRLFHKDKLDAHGVPKNCTFSELKNTIELCVNPVHTNSDDSDTGDEDDTNPMLRLLEKLEHRDERTHETYDEDVEEIPRTCNAMMLDMEEAYLAKRTRDTNDEDGDSETRQERPRPHKEPRGEDEEEARRVTERLAEGALREDLAEKTHRYQVLRPLHTLKDTETPDVSNHRGRDTTP</sequence>
<feature type="region of interest" description="Disordered" evidence="1">
    <location>
        <begin position="337"/>
        <end position="419"/>
    </location>
</feature>
<protein>
    <recommendedName>
        <fullName evidence="4">Retrotransposon gag domain-containing protein</fullName>
    </recommendedName>
</protein>
<comment type="caution">
    <text evidence="2">The sequence shown here is derived from an EMBL/GenBank/DDBJ whole genome shotgun (WGS) entry which is preliminary data.</text>
</comment>
<feature type="compositionally biased region" description="Basic and acidic residues" evidence="1">
    <location>
        <begin position="400"/>
        <end position="419"/>
    </location>
</feature>